<sequence>MLELTAKRVGSYKREHIIYFNAGRDDQVFIVSVHDHKVILEVMKGSSLLIKKELHGFSEDAHFYLVDSYDDTIVIVYLENHTCQLAVYCVNSNKINPICSFLLSANVFHLGEDGLLWIGLTDEGMYDERNPQGKAIFAFHAEDRTFYFKDDFKEMMHECYAIQSIKSDLYVCFEGEDCCVIGHYQIGRDRIRTVAEYVLNGDQYSYCDQLSVSKNRVLLIQNHEDNLFAFHEESKGLSEADVMIHGIDRKGKTTYRAVQDRMFIFSDNDLYLVKY</sequence>
<gene>
    <name evidence="1" type="ORF">GKC39_00395</name>
</gene>
<dbReference type="AlphaFoldDB" id="A0A6A8LDZ7"/>
<dbReference type="RefSeq" id="WP_025853665.1">
    <property type="nucleotide sequence ID" value="NZ_BPWC01000003.1"/>
</dbReference>
<proteinExistence type="predicted"/>
<protein>
    <submittedName>
        <fullName evidence="1">Uncharacterized protein</fullName>
    </submittedName>
</protein>
<dbReference type="EMBL" id="WKKV01000001">
    <property type="protein sequence ID" value="MSE00520.1"/>
    <property type="molecule type" value="Genomic_DNA"/>
</dbReference>
<name>A0A6A8LDZ7_BACVE</name>
<evidence type="ECO:0000313" key="1">
    <source>
        <dbReference type="EMBL" id="MSE00520.1"/>
    </source>
</evidence>
<reference evidence="1" key="1">
    <citation type="submission" date="2019-11" db="EMBL/GenBank/DDBJ databases">
        <title>Draft Genome Sequence of Plant Growth-Promoting Rhizosphere-Associated Bacteria.</title>
        <authorList>
            <person name="Vasilyev I.Y."/>
            <person name="Radchenko V."/>
            <person name="Ilnitskaya E.V."/>
        </authorList>
    </citation>
    <scope>NUCLEOTIDE SEQUENCE</scope>
    <source>
        <strain evidence="1">VRA_517_n</strain>
    </source>
</reference>
<comment type="caution">
    <text evidence="1">The sequence shown here is derived from an EMBL/GenBank/DDBJ whole genome shotgun (WGS) entry which is preliminary data.</text>
</comment>
<organism evidence="1">
    <name type="scientific">Bacillus velezensis</name>
    <dbReference type="NCBI Taxonomy" id="492670"/>
    <lineage>
        <taxon>Bacteria</taxon>
        <taxon>Bacillati</taxon>
        <taxon>Bacillota</taxon>
        <taxon>Bacilli</taxon>
        <taxon>Bacillales</taxon>
        <taxon>Bacillaceae</taxon>
        <taxon>Bacillus</taxon>
        <taxon>Bacillus amyloliquefaciens group</taxon>
    </lineage>
</organism>
<accession>A0A6A8LDZ7</accession>